<reference evidence="7 8" key="1">
    <citation type="submission" date="2018-01" db="EMBL/GenBank/DDBJ databases">
        <title>Superficieibacter electus gen. nov., sp. nov., an extended-spectrum beta-lactamase possessing member of the Enterobacteriaceae family, isolated from intensive care unit surfaces.</title>
        <authorList>
            <person name="Potter R.F."/>
            <person name="D'Souza A.W."/>
        </authorList>
    </citation>
    <scope>NUCLEOTIDE SEQUENCE [LARGE SCALE GENOMIC DNA]</scope>
    <source>
        <strain evidence="6 8">BP-1</strain>
        <strain evidence="5 7">BP-2</strain>
    </source>
</reference>
<accession>A0A2P5GJI1</accession>
<dbReference type="Gene3D" id="3.40.50.10490">
    <property type="entry name" value="Glucose-6-phosphate isomerase like protein, domain 1"/>
    <property type="match status" value="1"/>
</dbReference>
<keyword evidence="3" id="KW-0804">Transcription</keyword>
<evidence type="ECO:0000256" key="2">
    <source>
        <dbReference type="ARBA" id="ARBA00023125"/>
    </source>
</evidence>
<keyword evidence="1" id="KW-0805">Transcription regulation</keyword>
<dbReference type="PANTHER" id="PTHR30514:SF18">
    <property type="entry name" value="RPIR-FAMILY TRANSCRIPTIONAL REGULATOR"/>
    <property type="match status" value="1"/>
</dbReference>
<evidence type="ECO:0000313" key="7">
    <source>
        <dbReference type="Proteomes" id="UP000237073"/>
    </source>
</evidence>
<dbReference type="SUPFAM" id="SSF46689">
    <property type="entry name" value="Homeodomain-like"/>
    <property type="match status" value="1"/>
</dbReference>
<dbReference type="InterPro" id="IPR036388">
    <property type="entry name" value="WH-like_DNA-bd_sf"/>
</dbReference>
<dbReference type="PROSITE" id="PS51071">
    <property type="entry name" value="HTH_RPIR"/>
    <property type="match status" value="1"/>
</dbReference>
<proteinExistence type="predicted"/>
<evidence type="ECO:0000259" key="4">
    <source>
        <dbReference type="PROSITE" id="PS51071"/>
    </source>
</evidence>
<dbReference type="Proteomes" id="UP000237073">
    <property type="component" value="Unassembled WGS sequence"/>
</dbReference>
<sequence>MKRNDAPENSHSLETIIRKRYSTLSPSEKTFVSALLEQQDHLGYYSATELAVKAGVSKSTAARCFRQLGFDNFNEFRQSVLPHRENINSPLAQMARAENRGLDATSRFEKHICQEQENLNQLLHSGQQKSLESCVGIVGSASHVWIAGFRNGYTLACYAHALLSNVRSHVTLLNKGDGHLAEKLANMQPQDVIILMDFPRRTKLLSNIVKIARKSNVRIVAFSDQTLSPVTSEYEVVISCRNESITSFNSYIAGLSMVNYLTNEISFAYPEQARRTLQIIEQNHQVMSDLID</sequence>
<organism evidence="6 8">
    <name type="scientific">Superficieibacter electus</name>
    <dbReference type="NCBI Taxonomy" id="2022662"/>
    <lineage>
        <taxon>Bacteria</taxon>
        <taxon>Pseudomonadati</taxon>
        <taxon>Pseudomonadota</taxon>
        <taxon>Gammaproteobacteria</taxon>
        <taxon>Enterobacterales</taxon>
        <taxon>Enterobacteriaceae</taxon>
        <taxon>Superficieibacter</taxon>
    </lineage>
</organism>
<evidence type="ECO:0000313" key="8">
    <source>
        <dbReference type="Proteomes" id="UP000247005"/>
    </source>
</evidence>
<dbReference type="GO" id="GO:0097367">
    <property type="term" value="F:carbohydrate derivative binding"/>
    <property type="evidence" value="ECO:0007669"/>
    <property type="project" value="InterPro"/>
</dbReference>
<dbReference type="InterPro" id="IPR000281">
    <property type="entry name" value="HTH_RpiR"/>
</dbReference>
<keyword evidence="7" id="KW-1185">Reference proteome</keyword>
<dbReference type="Gene3D" id="1.10.10.10">
    <property type="entry name" value="Winged helix-like DNA-binding domain superfamily/Winged helix DNA-binding domain"/>
    <property type="match status" value="1"/>
</dbReference>
<name>A0A2P5GJI1_9ENTR</name>
<feature type="domain" description="HTH rpiR-type" evidence="4">
    <location>
        <begin position="11"/>
        <end position="87"/>
    </location>
</feature>
<dbReference type="InterPro" id="IPR035472">
    <property type="entry name" value="RpiR-like_SIS"/>
</dbReference>
<protein>
    <recommendedName>
        <fullName evidence="4">HTH rpiR-type domain-containing protein</fullName>
    </recommendedName>
</protein>
<keyword evidence="2" id="KW-0238">DNA-binding</keyword>
<dbReference type="OrthoDB" id="3237351at2"/>
<dbReference type="EMBL" id="PQGE01000026">
    <property type="protein sequence ID" value="POP41503.1"/>
    <property type="molecule type" value="Genomic_DNA"/>
</dbReference>
<gene>
    <name evidence="6" type="ORF">CHU32_22305</name>
    <name evidence="5" type="ORF">CHU33_22770</name>
</gene>
<dbReference type="SUPFAM" id="SSF53697">
    <property type="entry name" value="SIS domain"/>
    <property type="match status" value="1"/>
</dbReference>
<dbReference type="InterPro" id="IPR047640">
    <property type="entry name" value="RpiR-like"/>
</dbReference>
<dbReference type="PANTHER" id="PTHR30514">
    <property type="entry name" value="GLUCOKINASE"/>
    <property type="match status" value="1"/>
</dbReference>
<dbReference type="Proteomes" id="UP000247005">
    <property type="component" value="Unassembled WGS sequence"/>
</dbReference>
<dbReference type="RefSeq" id="WP_103678289.1">
    <property type="nucleotide sequence ID" value="NZ_PQGD01000022.1"/>
</dbReference>
<evidence type="ECO:0000256" key="3">
    <source>
        <dbReference type="ARBA" id="ARBA00023163"/>
    </source>
</evidence>
<dbReference type="InterPro" id="IPR046348">
    <property type="entry name" value="SIS_dom_sf"/>
</dbReference>
<comment type="caution">
    <text evidence="6">The sequence shown here is derived from an EMBL/GenBank/DDBJ whole genome shotgun (WGS) entry which is preliminary data.</text>
</comment>
<dbReference type="InterPro" id="IPR001347">
    <property type="entry name" value="SIS_dom"/>
</dbReference>
<evidence type="ECO:0000256" key="1">
    <source>
        <dbReference type="ARBA" id="ARBA00023015"/>
    </source>
</evidence>
<evidence type="ECO:0000313" key="5">
    <source>
        <dbReference type="EMBL" id="POP41503.1"/>
    </source>
</evidence>
<dbReference type="GO" id="GO:1901135">
    <property type="term" value="P:carbohydrate derivative metabolic process"/>
    <property type="evidence" value="ECO:0007669"/>
    <property type="project" value="InterPro"/>
</dbReference>
<evidence type="ECO:0000313" key="6">
    <source>
        <dbReference type="EMBL" id="POP43944.1"/>
    </source>
</evidence>
<dbReference type="AlphaFoldDB" id="A0A2P5GJI1"/>
<dbReference type="GO" id="GO:0003677">
    <property type="term" value="F:DNA binding"/>
    <property type="evidence" value="ECO:0007669"/>
    <property type="project" value="UniProtKB-KW"/>
</dbReference>
<dbReference type="GO" id="GO:0003700">
    <property type="term" value="F:DNA-binding transcription factor activity"/>
    <property type="evidence" value="ECO:0007669"/>
    <property type="project" value="InterPro"/>
</dbReference>
<dbReference type="Pfam" id="PF01380">
    <property type="entry name" value="SIS"/>
    <property type="match status" value="1"/>
</dbReference>
<dbReference type="Pfam" id="PF01418">
    <property type="entry name" value="HTH_6"/>
    <property type="match status" value="1"/>
</dbReference>
<dbReference type="EMBL" id="PQGD01000022">
    <property type="protein sequence ID" value="POP43944.1"/>
    <property type="molecule type" value="Genomic_DNA"/>
</dbReference>
<dbReference type="InterPro" id="IPR009057">
    <property type="entry name" value="Homeodomain-like_sf"/>
</dbReference>
<dbReference type="CDD" id="cd05013">
    <property type="entry name" value="SIS_RpiR"/>
    <property type="match status" value="1"/>
</dbReference>